<gene>
    <name evidence="6" type="ORF">M501DRAFT_925174</name>
</gene>
<dbReference type="PRINTS" id="PR00092">
    <property type="entry name" value="TYROSINASE"/>
</dbReference>
<dbReference type="InterPro" id="IPR050316">
    <property type="entry name" value="Tyrosinase/Hemocyanin"/>
</dbReference>
<organism evidence="6 7">
    <name type="scientific">Patellaria atrata CBS 101060</name>
    <dbReference type="NCBI Taxonomy" id="1346257"/>
    <lineage>
        <taxon>Eukaryota</taxon>
        <taxon>Fungi</taxon>
        <taxon>Dikarya</taxon>
        <taxon>Ascomycota</taxon>
        <taxon>Pezizomycotina</taxon>
        <taxon>Dothideomycetes</taxon>
        <taxon>Dothideomycetes incertae sedis</taxon>
        <taxon>Patellariales</taxon>
        <taxon>Patellariaceae</taxon>
        <taxon>Patellaria</taxon>
    </lineage>
</organism>
<dbReference type="PANTHER" id="PTHR11474:SF125">
    <property type="entry name" value="N-ACETYL-6-HYDROXYTRYPTOPHAN OXIDASE IVOB-RELATED"/>
    <property type="match status" value="1"/>
</dbReference>
<keyword evidence="1" id="KW-0479">Metal-binding</keyword>
<reference evidence="6" key="1">
    <citation type="journal article" date="2020" name="Stud. Mycol.">
        <title>101 Dothideomycetes genomes: a test case for predicting lifestyles and emergence of pathogens.</title>
        <authorList>
            <person name="Haridas S."/>
            <person name="Albert R."/>
            <person name="Binder M."/>
            <person name="Bloem J."/>
            <person name="Labutti K."/>
            <person name="Salamov A."/>
            <person name="Andreopoulos B."/>
            <person name="Baker S."/>
            <person name="Barry K."/>
            <person name="Bills G."/>
            <person name="Bluhm B."/>
            <person name="Cannon C."/>
            <person name="Castanera R."/>
            <person name="Culley D."/>
            <person name="Daum C."/>
            <person name="Ezra D."/>
            <person name="Gonzalez J."/>
            <person name="Henrissat B."/>
            <person name="Kuo A."/>
            <person name="Liang C."/>
            <person name="Lipzen A."/>
            <person name="Lutzoni F."/>
            <person name="Magnuson J."/>
            <person name="Mondo S."/>
            <person name="Nolan M."/>
            <person name="Ohm R."/>
            <person name="Pangilinan J."/>
            <person name="Park H.-J."/>
            <person name="Ramirez L."/>
            <person name="Alfaro M."/>
            <person name="Sun H."/>
            <person name="Tritt A."/>
            <person name="Yoshinaga Y."/>
            <person name="Zwiers L.-H."/>
            <person name="Turgeon B."/>
            <person name="Goodwin S."/>
            <person name="Spatafora J."/>
            <person name="Crous P."/>
            <person name="Grigoriev I."/>
        </authorList>
    </citation>
    <scope>NUCLEOTIDE SEQUENCE</scope>
    <source>
        <strain evidence="6">CBS 101060</strain>
    </source>
</reference>
<evidence type="ECO:0000259" key="5">
    <source>
        <dbReference type="PROSITE" id="PS00498"/>
    </source>
</evidence>
<feature type="signal peptide" evidence="3">
    <location>
        <begin position="1"/>
        <end position="18"/>
    </location>
</feature>
<dbReference type="AlphaFoldDB" id="A0A9P4SI96"/>
<dbReference type="Gene3D" id="1.10.1280.10">
    <property type="entry name" value="Di-copper center containing domain from catechol oxidase"/>
    <property type="match status" value="1"/>
</dbReference>
<dbReference type="PROSITE" id="PS00497">
    <property type="entry name" value="TYROSINASE_1"/>
    <property type="match status" value="1"/>
</dbReference>
<evidence type="ECO:0000313" key="6">
    <source>
        <dbReference type="EMBL" id="KAF2843002.1"/>
    </source>
</evidence>
<dbReference type="OrthoDB" id="6132182at2759"/>
<keyword evidence="3" id="KW-0732">Signal</keyword>
<evidence type="ECO:0000256" key="3">
    <source>
        <dbReference type="SAM" id="SignalP"/>
    </source>
</evidence>
<evidence type="ECO:0000313" key="7">
    <source>
        <dbReference type="Proteomes" id="UP000799429"/>
    </source>
</evidence>
<dbReference type="InterPro" id="IPR002227">
    <property type="entry name" value="Tyrosinase_Cu-bd"/>
</dbReference>
<feature type="chain" id="PRO_5040238898" evidence="3">
    <location>
        <begin position="19"/>
        <end position="417"/>
    </location>
</feature>
<evidence type="ECO:0000256" key="1">
    <source>
        <dbReference type="ARBA" id="ARBA00022723"/>
    </source>
</evidence>
<dbReference type="SUPFAM" id="SSF48056">
    <property type="entry name" value="Di-copper centre-containing domain"/>
    <property type="match status" value="1"/>
</dbReference>
<dbReference type="InterPro" id="IPR008922">
    <property type="entry name" value="Di-copper_centre_dom_sf"/>
</dbReference>
<dbReference type="Proteomes" id="UP000799429">
    <property type="component" value="Unassembled WGS sequence"/>
</dbReference>
<evidence type="ECO:0000256" key="2">
    <source>
        <dbReference type="ARBA" id="ARBA00023002"/>
    </source>
</evidence>
<dbReference type="EMBL" id="MU006089">
    <property type="protein sequence ID" value="KAF2843002.1"/>
    <property type="molecule type" value="Genomic_DNA"/>
</dbReference>
<comment type="caution">
    <text evidence="6">The sequence shown here is derived from an EMBL/GenBank/DDBJ whole genome shotgun (WGS) entry which is preliminary data.</text>
</comment>
<keyword evidence="7" id="KW-1185">Reference proteome</keyword>
<feature type="domain" description="Tyrosinase copper-binding" evidence="4">
    <location>
        <begin position="131"/>
        <end position="148"/>
    </location>
</feature>
<dbReference type="GO" id="GO:0016491">
    <property type="term" value="F:oxidoreductase activity"/>
    <property type="evidence" value="ECO:0007669"/>
    <property type="project" value="UniProtKB-KW"/>
</dbReference>
<feature type="domain" description="Tyrosinase copper-binding" evidence="5">
    <location>
        <begin position="339"/>
        <end position="350"/>
    </location>
</feature>
<keyword evidence="2" id="KW-0560">Oxidoreductase</keyword>
<sequence>MRLPSLVTATVLLPLTWAAAVEPPQNAAASAGDTNASIFTLKSDLLAKLALVNQETFQKLKPSEWKKCNSKNIAVRKEWSSLTKAQRLKYINAVKCLATKQPKTPLAKAPGVRSRYDDFVATHINQTFSIHNTGNFVGWHRLFVWAYEKALREECGYDGYQPYYNWPKWAYDPMSSPALDGSATSMSGNGVYGCGNQSSYGIPTNMDPLINIPHGSGGGCIKDGPFKDWKVNLGPVFPDLTCVPPNPYSDYTDPAQAPLIGLGYNPRCLKRDISSWTTRQWTNDNQVAKLLLTPDIYTFWANLQGGVPAFVGNFMGVHTAGHFTIGGDPGGDFFTSPGDPWFFLHHAQIDRVWWTWQNLSPLARIKQIAGTITISNSPPSRNATLSDTIDMGYVDPVVRTLDQVTNTMAGPFCYRYE</sequence>
<evidence type="ECO:0000259" key="4">
    <source>
        <dbReference type="PROSITE" id="PS00497"/>
    </source>
</evidence>
<dbReference type="PROSITE" id="PS00498">
    <property type="entry name" value="TYROSINASE_2"/>
    <property type="match status" value="1"/>
</dbReference>
<protein>
    <submittedName>
        <fullName evidence="6">Di-copper centre-containing protein</fullName>
    </submittedName>
</protein>
<dbReference type="PANTHER" id="PTHR11474">
    <property type="entry name" value="TYROSINASE FAMILY MEMBER"/>
    <property type="match status" value="1"/>
</dbReference>
<dbReference type="GO" id="GO:0046872">
    <property type="term" value="F:metal ion binding"/>
    <property type="evidence" value="ECO:0007669"/>
    <property type="project" value="UniProtKB-KW"/>
</dbReference>
<dbReference type="Pfam" id="PF00264">
    <property type="entry name" value="Tyrosinase"/>
    <property type="match status" value="1"/>
</dbReference>
<accession>A0A9P4SI96</accession>
<name>A0A9P4SI96_9PEZI</name>
<proteinExistence type="predicted"/>